<protein>
    <submittedName>
        <fullName evidence="2">Uncharacterized protein</fullName>
    </submittedName>
</protein>
<organism evidence="2">
    <name type="scientific">Cuerna arida</name>
    <dbReference type="NCBI Taxonomy" id="1464854"/>
    <lineage>
        <taxon>Eukaryota</taxon>
        <taxon>Metazoa</taxon>
        <taxon>Ecdysozoa</taxon>
        <taxon>Arthropoda</taxon>
        <taxon>Hexapoda</taxon>
        <taxon>Insecta</taxon>
        <taxon>Pterygota</taxon>
        <taxon>Neoptera</taxon>
        <taxon>Paraneoptera</taxon>
        <taxon>Hemiptera</taxon>
        <taxon>Auchenorrhyncha</taxon>
        <taxon>Membracoidea</taxon>
        <taxon>Cicadellidae</taxon>
        <taxon>Cicadellinae</taxon>
        <taxon>Proconiini</taxon>
        <taxon>Cuerna</taxon>
    </lineage>
</organism>
<feature type="signal peptide" evidence="1">
    <location>
        <begin position="1"/>
        <end position="21"/>
    </location>
</feature>
<keyword evidence="1" id="KW-0732">Signal</keyword>
<gene>
    <name evidence="2" type="ORF">g.6672</name>
</gene>
<dbReference type="EMBL" id="GECZ01032068">
    <property type="protein sequence ID" value="JAS37701.1"/>
    <property type="molecule type" value="Transcribed_RNA"/>
</dbReference>
<evidence type="ECO:0000256" key="1">
    <source>
        <dbReference type="SAM" id="SignalP"/>
    </source>
</evidence>
<sequence>MLNSLLVLLIFSSLHSDLVYSTNSSEHENMVFRTLSAIDGEGSDGIDRDNVDLDRDIDDVCEKLRTLDVVLTNITIDPPAGGGSQMLRTMRIYNQACLDLLFLCNIDKLRVLGAAENILMAGGPKFFDIQIDEKLMKERFHWDEDKMDELLEVTKKSYDHWNDLWYVFNNFPTDLR</sequence>
<name>A0A1B6EIH4_9HEMI</name>
<evidence type="ECO:0000313" key="2">
    <source>
        <dbReference type="EMBL" id="JAS37701.1"/>
    </source>
</evidence>
<proteinExistence type="predicted"/>
<reference evidence="2" key="1">
    <citation type="submission" date="2015-11" db="EMBL/GenBank/DDBJ databases">
        <title>De novo transcriptome assembly of four potential Pierce s Disease insect vectors from Arizona vineyards.</title>
        <authorList>
            <person name="Tassone E.E."/>
        </authorList>
    </citation>
    <scope>NUCLEOTIDE SEQUENCE</scope>
</reference>
<accession>A0A1B6EIH4</accession>
<feature type="chain" id="PRO_5008582131" evidence="1">
    <location>
        <begin position="22"/>
        <end position="176"/>
    </location>
</feature>
<dbReference type="AlphaFoldDB" id="A0A1B6EIH4"/>